<dbReference type="InterPro" id="IPR008271">
    <property type="entry name" value="Ser/Thr_kinase_AS"/>
</dbReference>
<evidence type="ECO:0000256" key="5">
    <source>
        <dbReference type="ARBA" id="ARBA00037982"/>
    </source>
</evidence>
<dbReference type="InterPro" id="IPR011009">
    <property type="entry name" value="Kinase-like_dom_sf"/>
</dbReference>
<evidence type="ECO:0000256" key="6">
    <source>
        <dbReference type="SAM" id="Phobius"/>
    </source>
</evidence>
<dbReference type="PROSITE" id="PS50011">
    <property type="entry name" value="PROTEIN_KINASE_DOM"/>
    <property type="match status" value="1"/>
</dbReference>
<feature type="transmembrane region" description="Helical" evidence="6">
    <location>
        <begin position="530"/>
        <end position="547"/>
    </location>
</feature>
<evidence type="ECO:0000313" key="8">
    <source>
        <dbReference type="EMBL" id="KAK8878197.1"/>
    </source>
</evidence>
<keyword evidence="6" id="KW-1133">Transmembrane helix</keyword>
<dbReference type="SUPFAM" id="SSF56112">
    <property type="entry name" value="Protein kinase-like (PK-like)"/>
    <property type="match status" value="1"/>
</dbReference>
<dbReference type="Pfam" id="PF00069">
    <property type="entry name" value="Pkinase"/>
    <property type="match status" value="1"/>
</dbReference>
<keyword evidence="6" id="KW-0812">Transmembrane</keyword>
<keyword evidence="4" id="KW-0067">ATP-binding</keyword>
<sequence length="548" mass="63577">MDQLVAVNRSNWKVVFRSNDNRIVLYNQHLNEFRTTDSTSTQPGQWSSISYFHILENYLMNRSNENEEPLSEFLLDGYFNKYFTIQKKIGLGGAGSVYHVKHHLAGYTLAEYAVKIVPIGVFSRLKSALSEVQFLQKLSLTHHPFILGYYHCWIENFQPAMLGPKVPCLFILMEYSKYGNLDVFLHKNKKINYKSKWQIFIQILLAIHLLHKEKIIHRDLKMSNILVFDDVNINNKPLNFKFVLSDFGTSISEENQKAALSTDRTGATGTIETMAPELLEQNLDGNFIHKHTFSSDIWSLGVIAFNIFIGKNPFISENGEEILRNFTNVDNLLKEIGIYNSNIPNEIMSLIKKMMVKRSYLRISIEELIKDPTVIHYIHEFNYDLLIFNSNSSKKFDDHPPDSNSLKSALLPFRPSSAFIRDNNTNAENRNNSNFTEEEFHRSIPLSIKYSPVKKKSGKKEKRNRFKTKQKFYIILIIALACMQFPFWGYYILHLLLISFILFLSSKEIYIIYTLPIFACAETLIFQNNSYLLSLLILTLTIFITDAE</sequence>
<dbReference type="SMART" id="SM00220">
    <property type="entry name" value="S_TKc"/>
    <property type="match status" value="1"/>
</dbReference>
<evidence type="ECO:0000259" key="7">
    <source>
        <dbReference type="PROSITE" id="PS50011"/>
    </source>
</evidence>
<keyword evidence="6" id="KW-0472">Membrane</keyword>
<evidence type="ECO:0000256" key="3">
    <source>
        <dbReference type="ARBA" id="ARBA00022777"/>
    </source>
</evidence>
<dbReference type="Gene3D" id="1.10.510.10">
    <property type="entry name" value="Transferase(Phosphotransferase) domain 1"/>
    <property type="match status" value="1"/>
</dbReference>
<organism evidence="8 9">
    <name type="scientific">Tritrichomonas musculus</name>
    <dbReference type="NCBI Taxonomy" id="1915356"/>
    <lineage>
        <taxon>Eukaryota</taxon>
        <taxon>Metamonada</taxon>
        <taxon>Parabasalia</taxon>
        <taxon>Tritrichomonadida</taxon>
        <taxon>Tritrichomonadidae</taxon>
        <taxon>Tritrichomonas</taxon>
    </lineage>
</organism>
<evidence type="ECO:0000256" key="1">
    <source>
        <dbReference type="ARBA" id="ARBA00022679"/>
    </source>
</evidence>
<dbReference type="EMBL" id="JAPFFF010000011">
    <property type="protein sequence ID" value="KAK8878197.1"/>
    <property type="molecule type" value="Genomic_DNA"/>
</dbReference>
<gene>
    <name evidence="8" type="ORF">M9Y10_004962</name>
</gene>
<dbReference type="PANTHER" id="PTHR11042:SF138">
    <property type="entry name" value="SERINE_THREONINE-PROTEIN KINASE IKS1-RELATED"/>
    <property type="match status" value="1"/>
</dbReference>
<feature type="transmembrane region" description="Helical" evidence="6">
    <location>
        <begin position="472"/>
        <end position="491"/>
    </location>
</feature>
<dbReference type="PROSITE" id="PS00108">
    <property type="entry name" value="PROTEIN_KINASE_ST"/>
    <property type="match status" value="1"/>
</dbReference>
<comment type="similarity">
    <text evidence="5">Belongs to the protein kinase superfamily. Ser/Thr protein kinase family. GCN2 subfamily.</text>
</comment>
<evidence type="ECO:0000256" key="4">
    <source>
        <dbReference type="ARBA" id="ARBA00022840"/>
    </source>
</evidence>
<dbReference type="Proteomes" id="UP001470230">
    <property type="component" value="Unassembled WGS sequence"/>
</dbReference>
<comment type="caution">
    <text evidence="8">The sequence shown here is derived from an EMBL/GenBank/DDBJ whole genome shotgun (WGS) entry which is preliminary data.</text>
</comment>
<dbReference type="GO" id="GO:0016301">
    <property type="term" value="F:kinase activity"/>
    <property type="evidence" value="ECO:0007669"/>
    <property type="project" value="UniProtKB-KW"/>
</dbReference>
<evidence type="ECO:0000313" key="9">
    <source>
        <dbReference type="Proteomes" id="UP001470230"/>
    </source>
</evidence>
<evidence type="ECO:0000256" key="2">
    <source>
        <dbReference type="ARBA" id="ARBA00022741"/>
    </source>
</evidence>
<feature type="domain" description="Protein kinase" evidence="7">
    <location>
        <begin position="83"/>
        <end position="374"/>
    </location>
</feature>
<proteinExistence type="inferred from homology"/>
<keyword evidence="2" id="KW-0547">Nucleotide-binding</keyword>
<dbReference type="PANTHER" id="PTHR11042">
    <property type="entry name" value="EUKARYOTIC TRANSLATION INITIATION FACTOR 2-ALPHA KINASE EIF2-ALPHA KINASE -RELATED"/>
    <property type="match status" value="1"/>
</dbReference>
<keyword evidence="9" id="KW-1185">Reference proteome</keyword>
<reference evidence="8 9" key="1">
    <citation type="submission" date="2024-04" db="EMBL/GenBank/DDBJ databases">
        <title>Tritrichomonas musculus Genome.</title>
        <authorList>
            <person name="Alves-Ferreira E."/>
            <person name="Grigg M."/>
            <person name="Lorenzi H."/>
            <person name="Galac M."/>
        </authorList>
    </citation>
    <scope>NUCLEOTIDE SEQUENCE [LARGE SCALE GENOMIC DNA]</scope>
    <source>
        <strain evidence="8 9">EAF2021</strain>
    </source>
</reference>
<dbReference type="Gene3D" id="3.30.200.20">
    <property type="entry name" value="Phosphorylase Kinase, domain 1"/>
    <property type="match status" value="1"/>
</dbReference>
<accession>A0ABR2JLT2</accession>
<keyword evidence="1" id="KW-0808">Transferase</keyword>
<protein>
    <submittedName>
        <fullName evidence="8">Serine/threonine-protein kinase iks1</fullName>
    </submittedName>
</protein>
<dbReference type="InterPro" id="IPR000719">
    <property type="entry name" value="Prot_kinase_dom"/>
</dbReference>
<dbReference type="InterPro" id="IPR050339">
    <property type="entry name" value="CC_SR_Kinase"/>
</dbReference>
<name>A0ABR2JLT2_9EUKA</name>
<keyword evidence="3 8" id="KW-0418">Kinase</keyword>